<dbReference type="PANTHER" id="PTHR13887:SF41">
    <property type="entry name" value="THIOREDOXIN SUPERFAMILY PROTEIN"/>
    <property type="match status" value="1"/>
</dbReference>
<dbReference type="EMBL" id="RAQO01000008">
    <property type="protein sequence ID" value="RKF15751.1"/>
    <property type="molecule type" value="Genomic_DNA"/>
</dbReference>
<dbReference type="Gene3D" id="3.40.30.10">
    <property type="entry name" value="Glutaredoxin"/>
    <property type="match status" value="1"/>
</dbReference>
<keyword evidence="3" id="KW-1185">Reference proteome</keyword>
<dbReference type="Pfam" id="PF01323">
    <property type="entry name" value="DSBA"/>
    <property type="match status" value="1"/>
</dbReference>
<dbReference type="AlphaFoldDB" id="A0A420E8M1"/>
<comment type="caution">
    <text evidence="2">The sequence shown here is derived from an EMBL/GenBank/DDBJ whole genome shotgun (WGS) entry which is preliminary data.</text>
</comment>
<evidence type="ECO:0000313" key="3">
    <source>
        <dbReference type="Proteomes" id="UP000286482"/>
    </source>
</evidence>
<evidence type="ECO:0000259" key="1">
    <source>
        <dbReference type="Pfam" id="PF01323"/>
    </source>
</evidence>
<dbReference type="CDD" id="cd03024">
    <property type="entry name" value="DsbA_FrnE"/>
    <property type="match status" value="1"/>
</dbReference>
<accession>A0A420E8M1</accession>
<feature type="domain" description="DSBA-like thioredoxin" evidence="1">
    <location>
        <begin position="13"/>
        <end position="213"/>
    </location>
</feature>
<reference evidence="2 3" key="1">
    <citation type="submission" date="2018-09" db="EMBL/GenBank/DDBJ databases">
        <authorList>
            <person name="Wang Z."/>
        </authorList>
    </citation>
    <scope>NUCLEOTIDE SEQUENCE [LARGE SCALE GENOMIC DNA]</scope>
    <source>
        <strain evidence="2 3">ALS 81</strain>
    </source>
</reference>
<dbReference type="PANTHER" id="PTHR13887">
    <property type="entry name" value="GLUTATHIONE S-TRANSFERASE KAPPA"/>
    <property type="match status" value="1"/>
</dbReference>
<organism evidence="2 3">
    <name type="scientific">Alginatibacterium sediminis</name>
    <dbReference type="NCBI Taxonomy" id="2164068"/>
    <lineage>
        <taxon>Bacteria</taxon>
        <taxon>Pseudomonadati</taxon>
        <taxon>Pseudomonadota</taxon>
        <taxon>Gammaproteobacteria</taxon>
        <taxon>Alteromonadales</taxon>
        <taxon>Alteromonadaceae</taxon>
        <taxon>Alginatibacterium</taxon>
    </lineage>
</organism>
<gene>
    <name evidence="2" type="ORF">DBZ36_15345</name>
</gene>
<dbReference type="InterPro" id="IPR001853">
    <property type="entry name" value="DSBA-like_thioredoxin_dom"/>
</dbReference>
<protein>
    <submittedName>
        <fullName evidence="2">DsbA family oxidoreductase</fullName>
    </submittedName>
</protein>
<dbReference type="Proteomes" id="UP000286482">
    <property type="component" value="Unassembled WGS sequence"/>
</dbReference>
<dbReference type="GO" id="GO:0016491">
    <property type="term" value="F:oxidoreductase activity"/>
    <property type="evidence" value="ECO:0007669"/>
    <property type="project" value="InterPro"/>
</dbReference>
<dbReference type="SUPFAM" id="SSF52833">
    <property type="entry name" value="Thioredoxin-like"/>
    <property type="match status" value="1"/>
</dbReference>
<name>A0A420E8M1_9ALTE</name>
<evidence type="ECO:0000313" key="2">
    <source>
        <dbReference type="EMBL" id="RKF15751.1"/>
    </source>
</evidence>
<dbReference type="OrthoDB" id="9799122at2"/>
<dbReference type="RefSeq" id="WP_120355837.1">
    <property type="nucleotide sequence ID" value="NZ_RAQO01000008.1"/>
</dbReference>
<proteinExistence type="predicted"/>
<dbReference type="InterPro" id="IPR036249">
    <property type="entry name" value="Thioredoxin-like_sf"/>
</dbReference>
<sequence length="223" mass="25379">MTKELPNARRVRVDIVSDFVCPWCVLGYLRFSQASLKFKSHAQFDIRWQSFQLNPNIPEQGKLLTEHWRDKLGYSDQQTKQTVEHITQLGLDLGFRFKYTAETKTYNTLKAHMLSLWASEYGKSTEFHMALFRAYFGEGQNINDPSVLIDLCQGIGLDPNLAQAVLSENATKAQLLTQQQIIRQNGVNSVPTITMDSHYQLVGARSVADYQALISQLVAQQVH</sequence>